<evidence type="ECO:0000313" key="5">
    <source>
        <dbReference type="Proteomes" id="UP000321523"/>
    </source>
</evidence>
<dbReference type="OrthoDB" id="7304634at2"/>
<proteinExistence type="inferred from homology"/>
<keyword evidence="5" id="KW-1185">Reference proteome</keyword>
<accession>A0A512DYL0</accession>
<evidence type="ECO:0000313" key="4">
    <source>
        <dbReference type="EMBL" id="GEO41290.1"/>
    </source>
</evidence>
<keyword evidence="4" id="KW-0966">Cell projection</keyword>
<reference evidence="4 5" key="1">
    <citation type="submission" date="2019-07" db="EMBL/GenBank/DDBJ databases">
        <title>Whole genome shotgun sequence of Skermanella aerolata NBRC 106429.</title>
        <authorList>
            <person name="Hosoyama A."/>
            <person name="Uohara A."/>
            <person name="Ohji S."/>
            <person name="Ichikawa N."/>
        </authorList>
    </citation>
    <scope>NUCLEOTIDE SEQUENCE [LARGE SCALE GENOMIC DNA]</scope>
    <source>
        <strain evidence="4 5">NBRC 106429</strain>
    </source>
</reference>
<keyword evidence="4" id="KW-0969">Cilium</keyword>
<dbReference type="AlphaFoldDB" id="A0A512DYL0"/>
<feature type="region of interest" description="Disordered" evidence="2">
    <location>
        <begin position="23"/>
        <end position="106"/>
    </location>
</feature>
<dbReference type="InterPro" id="IPR019776">
    <property type="entry name" value="Flagellar_basal_body_rod_CS"/>
</dbReference>
<dbReference type="InterPro" id="IPR010930">
    <property type="entry name" value="Flg_bb/hook_C_dom"/>
</dbReference>
<name>A0A512DYL0_9PROT</name>
<feature type="compositionally biased region" description="Polar residues" evidence="2">
    <location>
        <begin position="23"/>
        <end position="32"/>
    </location>
</feature>
<feature type="compositionally biased region" description="Polar residues" evidence="2">
    <location>
        <begin position="54"/>
        <end position="75"/>
    </location>
</feature>
<organism evidence="4 5">
    <name type="scientific">Skermanella aerolata</name>
    <dbReference type="NCBI Taxonomy" id="393310"/>
    <lineage>
        <taxon>Bacteria</taxon>
        <taxon>Pseudomonadati</taxon>
        <taxon>Pseudomonadota</taxon>
        <taxon>Alphaproteobacteria</taxon>
        <taxon>Rhodospirillales</taxon>
        <taxon>Azospirillaceae</taxon>
        <taxon>Skermanella</taxon>
    </lineage>
</organism>
<comment type="caution">
    <text evidence="4">The sequence shown here is derived from an EMBL/GenBank/DDBJ whole genome shotgun (WGS) entry which is preliminary data.</text>
</comment>
<evidence type="ECO:0000259" key="3">
    <source>
        <dbReference type="Pfam" id="PF06429"/>
    </source>
</evidence>
<comment type="similarity">
    <text evidence="1">Belongs to the flagella basal body rod proteins family.</text>
</comment>
<gene>
    <name evidence="4" type="primary">flgC</name>
    <name evidence="4" type="ORF">SAE02_54380</name>
</gene>
<feature type="domain" description="Flagellar basal-body/hook protein C-terminal" evidence="3">
    <location>
        <begin position="97"/>
        <end position="141"/>
    </location>
</feature>
<dbReference type="RefSeq" id="WP_044431523.1">
    <property type="nucleotide sequence ID" value="NZ_BJYZ01000027.1"/>
</dbReference>
<protein>
    <submittedName>
        <fullName evidence="4">Flagellar basal-body rod protein FlgC</fullName>
    </submittedName>
</protein>
<dbReference type="EMBL" id="BJYZ01000027">
    <property type="protein sequence ID" value="GEO41290.1"/>
    <property type="molecule type" value="Genomic_DNA"/>
</dbReference>
<evidence type="ECO:0000256" key="2">
    <source>
        <dbReference type="SAM" id="MobiDB-lite"/>
    </source>
</evidence>
<sequence length="143" mass="14524">MSDILGIALSGASAATRRIDASASNLANQRTTGRLPDAGSSAATGTDSRAPYTPLTTTQSDLRTGNGQGAGTQASLKPLSQPIVAEYDPSSPDADAEGMVGAPNVDTGEEIGQQILGSRAYSASLSMARTSSDMMKDLLDMTA</sequence>
<dbReference type="Pfam" id="PF06429">
    <property type="entry name" value="Flg_bbr_C"/>
    <property type="match status" value="1"/>
</dbReference>
<dbReference type="Proteomes" id="UP000321523">
    <property type="component" value="Unassembled WGS sequence"/>
</dbReference>
<keyword evidence="4" id="KW-0282">Flagellum</keyword>
<dbReference type="PROSITE" id="PS00588">
    <property type="entry name" value="FLAGELLA_BB_ROD"/>
    <property type="match status" value="1"/>
</dbReference>
<evidence type="ECO:0000256" key="1">
    <source>
        <dbReference type="ARBA" id="ARBA00009677"/>
    </source>
</evidence>